<proteinExistence type="inferred from homology"/>
<evidence type="ECO:0000313" key="4">
    <source>
        <dbReference type="Proteomes" id="UP000622707"/>
    </source>
</evidence>
<dbReference type="SUPFAM" id="SSF143120">
    <property type="entry name" value="YefM-like"/>
    <property type="match status" value="1"/>
</dbReference>
<accession>A0ABS1JU84</accession>
<sequence>MKTVSLREARSTLSRLVEALESGSEQEVVITRRGQPVAKLLPAQAAPASARIGVAKGLFQMPESDAALDAEVSRLFT</sequence>
<dbReference type="Pfam" id="PF02604">
    <property type="entry name" value="PhdYeFM_antitox"/>
    <property type="match status" value="1"/>
</dbReference>
<name>A0ABS1JU84_9BURK</name>
<organism evidence="3 4">
    <name type="scientific">Ramlibacter alkalitolerans</name>
    <dbReference type="NCBI Taxonomy" id="2039631"/>
    <lineage>
        <taxon>Bacteria</taxon>
        <taxon>Pseudomonadati</taxon>
        <taxon>Pseudomonadota</taxon>
        <taxon>Betaproteobacteria</taxon>
        <taxon>Burkholderiales</taxon>
        <taxon>Comamonadaceae</taxon>
        <taxon>Ramlibacter</taxon>
    </lineage>
</organism>
<comment type="similarity">
    <text evidence="1 2">Belongs to the phD/YefM antitoxin family.</text>
</comment>
<evidence type="ECO:0000256" key="1">
    <source>
        <dbReference type="ARBA" id="ARBA00009981"/>
    </source>
</evidence>
<dbReference type="InterPro" id="IPR006442">
    <property type="entry name" value="Antitoxin_Phd/YefM"/>
</dbReference>
<evidence type="ECO:0000313" key="3">
    <source>
        <dbReference type="EMBL" id="MBL0427864.1"/>
    </source>
</evidence>
<reference evidence="3 4" key="1">
    <citation type="journal article" date="2017" name="Int. J. Syst. Evol. Microbiol.">
        <title>Ramlibacter alkalitolerans sp. nov., alkali-tolerant bacterium isolated from soil of ginseng.</title>
        <authorList>
            <person name="Lee D.H."/>
            <person name="Cha C.J."/>
        </authorList>
    </citation>
    <scope>NUCLEOTIDE SEQUENCE [LARGE SCALE GENOMIC DNA]</scope>
    <source>
        <strain evidence="3 4">KACC 19305</strain>
    </source>
</reference>
<comment type="function">
    <text evidence="2">Antitoxin component of a type II toxin-antitoxin (TA) system.</text>
</comment>
<evidence type="ECO:0000256" key="2">
    <source>
        <dbReference type="RuleBase" id="RU362080"/>
    </source>
</evidence>
<dbReference type="Gene3D" id="3.40.1620.10">
    <property type="entry name" value="YefM-like domain"/>
    <property type="match status" value="1"/>
</dbReference>
<dbReference type="Proteomes" id="UP000622707">
    <property type="component" value="Unassembled WGS sequence"/>
</dbReference>
<dbReference type="EMBL" id="JAEQND010000013">
    <property type="protein sequence ID" value="MBL0427864.1"/>
    <property type="molecule type" value="Genomic_DNA"/>
</dbReference>
<dbReference type="RefSeq" id="WP_201692495.1">
    <property type="nucleotide sequence ID" value="NZ_JAEQND010000013.1"/>
</dbReference>
<dbReference type="NCBIfam" id="TIGR01552">
    <property type="entry name" value="phd_fam"/>
    <property type="match status" value="1"/>
</dbReference>
<gene>
    <name evidence="3" type="ORF">JI746_22345</name>
</gene>
<comment type="caution">
    <text evidence="3">The sequence shown here is derived from an EMBL/GenBank/DDBJ whole genome shotgun (WGS) entry which is preliminary data.</text>
</comment>
<protein>
    <recommendedName>
        <fullName evidence="2">Antitoxin</fullName>
    </recommendedName>
</protein>
<keyword evidence="4" id="KW-1185">Reference proteome</keyword>
<dbReference type="InterPro" id="IPR036165">
    <property type="entry name" value="YefM-like_sf"/>
</dbReference>